<dbReference type="InterPro" id="IPR050401">
    <property type="entry name" value="Cyclic_nucleotide_synthase"/>
</dbReference>
<dbReference type="PROSITE" id="PS50011">
    <property type="entry name" value="PROTEIN_KINASE_DOM"/>
    <property type="match status" value="1"/>
</dbReference>
<evidence type="ECO:0000256" key="1">
    <source>
        <dbReference type="ARBA" id="ARBA00004479"/>
    </source>
</evidence>
<evidence type="ECO:0000259" key="18">
    <source>
        <dbReference type="PROSITE" id="PS50125"/>
    </source>
</evidence>
<feature type="domain" description="Guanylate cyclase" evidence="18">
    <location>
        <begin position="794"/>
        <end position="924"/>
    </location>
</feature>
<evidence type="ECO:0000256" key="14">
    <source>
        <dbReference type="RuleBase" id="RU003431"/>
    </source>
</evidence>
<dbReference type="EC" id="4.6.1.2" evidence="2 14"/>
<dbReference type="CDD" id="cd07302">
    <property type="entry name" value="CHD"/>
    <property type="match status" value="1"/>
</dbReference>
<evidence type="ECO:0000256" key="5">
    <source>
        <dbReference type="ARBA" id="ARBA00022741"/>
    </source>
</evidence>
<evidence type="ECO:0000256" key="9">
    <source>
        <dbReference type="ARBA" id="ARBA00023170"/>
    </source>
</evidence>
<dbReference type="Pfam" id="PF07714">
    <property type="entry name" value="PK_Tyr_Ser-Thr"/>
    <property type="match status" value="1"/>
</dbReference>
<dbReference type="InterPro" id="IPR028082">
    <property type="entry name" value="Peripla_BP_I"/>
</dbReference>
<evidence type="ECO:0000256" key="7">
    <source>
        <dbReference type="ARBA" id="ARBA00023134"/>
    </source>
</evidence>
<evidence type="ECO:0000256" key="6">
    <source>
        <dbReference type="ARBA" id="ARBA00022989"/>
    </source>
</evidence>
<dbReference type="InterPro" id="IPR018297">
    <property type="entry name" value="A/G_cyclase_CS"/>
</dbReference>
<dbReference type="PROSITE" id="PS50125">
    <property type="entry name" value="GUANYLATE_CYCLASE_2"/>
    <property type="match status" value="1"/>
</dbReference>
<dbReference type="Pfam" id="PF01094">
    <property type="entry name" value="ANF_receptor"/>
    <property type="match status" value="1"/>
</dbReference>
<dbReference type="GeneID" id="102808309"/>
<dbReference type="InterPro" id="IPR029787">
    <property type="entry name" value="Nucleotide_cyclase"/>
</dbReference>
<dbReference type="InterPro" id="IPR001054">
    <property type="entry name" value="A/G_cyclase"/>
</dbReference>
<evidence type="ECO:0000256" key="13">
    <source>
        <dbReference type="RuleBase" id="RU000405"/>
    </source>
</evidence>
<dbReference type="PROSITE" id="PS00452">
    <property type="entry name" value="GUANYLATE_CYCLASE_1"/>
    <property type="match status" value="1"/>
</dbReference>
<gene>
    <name evidence="20" type="primary">LOC102808309</name>
</gene>
<keyword evidence="11 13" id="KW-0456">Lyase</keyword>
<feature type="domain" description="Protein kinase" evidence="17">
    <location>
        <begin position="434"/>
        <end position="720"/>
    </location>
</feature>
<evidence type="ECO:0000256" key="11">
    <source>
        <dbReference type="ARBA" id="ARBA00023239"/>
    </source>
</evidence>
<dbReference type="Gene3D" id="1.10.510.10">
    <property type="entry name" value="Transferase(Phosphotransferase) domain 1"/>
    <property type="match status" value="1"/>
</dbReference>
<evidence type="ECO:0000313" key="20">
    <source>
        <dbReference type="RefSeq" id="XP_006819914.1"/>
    </source>
</evidence>
<keyword evidence="4" id="KW-0732">Signal</keyword>
<dbReference type="Gene3D" id="3.30.70.1230">
    <property type="entry name" value="Nucleotide cyclase"/>
    <property type="match status" value="1"/>
</dbReference>
<dbReference type="InterPro" id="IPR000719">
    <property type="entry name" value="Prot_kinase_dom"/>
</dbReference>
<evidence type="ECO:0000256" key="4">
    <source>
        <dbReference type="ARBA" id="ARBA00022729"/>
    </source>
</evidence>
<dbReference type="InterPro" id="IPR001245">
    <property type="entry name" value="Ser-Thr/Tyr_kinase_cat_dom"/>
</dbReference>
<dbReference type="CDD" id="cd06352">
    <property type="entry name" value="PBP1_NPR_GC-like"/>
    <property type="match status" value="1"/>
</dbReference>
<dbReference type="Gene3D" id="3.40.50.2300">
    <property type="match status" value="2"/>
</dbReference>
<comment type="similarity">
    <text evidence="13">Belongs to the adenylyl cyclase class-4/guanylyl cyclase family.</text>
</comment>
<dbReference type="InterPro" id="IPR001170">
    <property type="entry name" value="ANPR/GUC"/>
</dbReference>
<evidence type="ECO:0000259" key="17">
    <source>
        <dbReference type="PROSITE" id="PS50011"/>
    </source>
</evidence>
<evidence type="ECO:0000313" key="19">
    <source>
        <dbReference type="Proteomes" id="UP000694865"/>
    </source>
</evidence>
<dbReference type="RefSeq" id="XP_006819914.1">
    <property type="nucleotide sequence ID" value="XM_006819851.1"/>
</dbReference>
<dbReference type="Pfam" id="PF00211">
    <property type="entry name" value="Guanylate_cyc"/>
    <property type="match status" value="1"/>
</dbReference>
<keyword evidence="8 16" id="KW-0472">Membrane</keyword>
<dbReference type="InterPro" id="IPR001828">
    <property type="entry name" value="ANF_lig-bd_rcpt"/>
</dbReference>
<dbReference type="PANTHER" id="PTHR11920">
    <property type="entry name" value="GUANYLYL CYCLASE"/>
    <property type="match status" value="1"/>
</dbReference>
<evidence type="ECO:0000256" key="15">
    <source>
        <dbReference type="SAM" id="Coils"/>
    </source>
</evidence>
<keyword evidence="12 14" id="KW-0141">cGMP biosynthesis</keyword>
<keyword evidence="7" id="KW-0342">GTP-binding</keyword>
<keyword evidence="9" id="KW-0675">Receptor</keyword>
<evidence type="ECO:0000256" key="12">
    <source>
        <dbReference type="ARBA" id="ARBA00023293"/>
    </source>
</evidence>
<comment type="subcellular location">
    <subcellularLocation>
        <location evidence="1">Membrane</location>
        <topology evidence="1">Single-pass type I membrane protein</topology>
    </subcellularLocation>
</comment>
<protein>
    <recommendedName>
        <fullName evidence="2 14">Guanylate cyclase</fullName>
        <ecNumber evidence="2 14">4.6.1.2</ecNumber>
    </recommendedName>
</protein>
<keyword evidence="3 16" id="KW-0812">Transmembrane</keyword>
<dbReference type="SMART" id="SM00044">
    <property type="entry name" value="CYCc"/>
    <property type="match status" value="1"/>
</dbReference>
<keyword evidence="15" id="KW-0175">Coiled coil</keyword>
<evidence type="ECO:0000256" key="8">
    <source>
        <dbReference type="ARBA" id="ARBA00023136"/>
    </source>
</evidence>
<dbReference type="SUPFAM" id="SSF53822">
    <property type="entry name" value="Periplasmic binding protein-like I"/>
    <property type="match status" value="1"/>
</dbReference>
<reference evidence="20" key="1">
    <citation type="submission" date="2025-08" db="UniProtKB">
        <authorList>
            <consortium name="RefSeq"/>
        </authorList>
    </citation>
    <scope>IDENTIFICATION</scope>
    <source>
        <tissue evidence="20">Testes</tissue>
    </source>
</reference>
<organism evidence="19 20">
    <name type="scientific">Saccoglossus kowalevskii</name>
    <name type="common">Acorn worm</name>
    <dbReference type="NCBI Taxonomy" id="10224"/>
    <lineage>
        <taxon>Eukaryota</taxon>
        <taxon>Metazoa</taxon>
        <taxon>Hemichordata</taxon>
        <taxon>Enteropneusta</taxon>
        <taxon>Harrimaniidae</taxon>
        <taxon>Saccoglossus</taxon>
    </lineage>
</organism>
<dbReference type="SUPFAM" id="SSF55073">
    <property type="entry name" value="Nucleotide cyclase"/>
    <property type="match status" value="1"/>
</dbReference>
<dbReference type="PRINTS" id="PR00255">
    <property type="entry name" value="NATPEPTIDER"/>
</dbReference>
<comment type="catalytic activity">
    <reaction evidence="14">
        <text>GTP = 3',5'-cyclic GMP + diphosphate</text>
        <dbReference type="Rhea" id="RHEA:13665"/>
        <dbReference type="ChEBI" id="CHEBI:33019"/>
        <dbReference type="ChEBI" id="CHEBI:37565"/>
        <dbReference type="ChEBI" id="CHEBI:57746"/>
        <dbReference type="EC" id="4.6.1.2"/>
    </reaction>
</comment>
<keyword evidence="19" id="KW-1185">Reference proteome</keyword>
<dbReference type="Proteomes" id="UP000694865">
    <property type="component" value="Unplaced"/>
</dbReference>
<evidence type="ECO:0000256" key="16">
    <source>
        <dbReference type="SAM" id="Phobius"/>
    </source>
</evidence>
<accession>A0ABM0MIS3</accession>
<feature type="transmembrane region" description="Helical" evidence="16">
    <location>
        <begin position="389"/>
        <end position="414"/>
    </location>
</feature>
<feature type="coiled-coil region" evidence="15">
    <location>
        <begin position="731"/>
        <end position="762"/>
    </location>
</feature>
<dbReference type="InterPro" id="IPR011009">
    <property type="entry name" value="Kinase-like_dom_sf"/>
</dbReference>
<proteinExistence type="inferred from homology"/>
<evidence type="ECO:0000256" key="2">
    <source>
        <dbReference type="ARBA" id="ARBA00012202"/>
    </source>
</evidence>
<evidence type="ECO:0000256" key="10">
    <source>
        <dbReference type="ARBA" id="ARBA00023180"/>
    </source>
</evidence>
<keyword evidence="5" id="KW-0547">Nucleotide-binding</keyword>
<dbReference type="PANTHER" id="PTHR11920:SF501">
    <property type="entry name" value="GUANYLATE CYCLASE 32E"/>
    <property type="match status" value="1"/>
</dbReference>
<keyword evidence="10" id="KW-0325">Glycoprotein</keyword>
<name>A0ABM0MIS3_SACKO</name>
<sequence length="984" mass="110841">MGLIVPTGAEVVHSFAWETAASATTIAFEKIEADPALLPGHTFSVVWVLANCNPRIGTGMAVDLYYKEQVDFFAGAPCSLGTCCCYHATIRARFYVAIFCQYSWERAVLVTSIALDVCEYSANALQKAFQQNNITVGDHIQLDGDIYQYDNAAHNIRERGRIVILCNKDLEDEREFMLYAFDHGMTEGDYVFISLNPLFTYEEISSTPWKGDGDRDDDLRSAYETVLYVKLKTVSSDEIDDFLNMIPIKMAQPPFNYSTPVGTKGNLFSPYLHDATLLYAIALNKSLEQGNDPRDGEAWFENVKGLKFEGMSGTVIMDENGDREPDYLLLDLRPSGHLAAFAEVRVDENAKIFDSFLQPIWSKYGTLDPPSDKPSCGFLDELCDTTSNYSGLIIGVCVAIAFCVIIIVCAVYIYSRHSREKMGNSLWKIQYSDLKFVKTEKTASFHESYYDRMSLMTSSEVVDISMELAWCQSLLCVVRRISGGHLSLTKNEIEEFKTMRNLHHDNVNKFIGICLEPGHNLLLSVYCAKGMLMDILENDDIRLDWMFRSSFMFDIVESSLGCHGNLKTSTCVVDKKWALKVTGFGCGAIRQREAAKRCLIEQRLSVAEIGQEKWTKQLWTAPELLRESNPSINGTKKGDVYSFGVILQEIIQRKGPFPTEHEGMPTKDIVNRVRSGETPPFRPVVLPTMCEPNLMTILESCFSEDPESRLDFKQIKQKLIVINNGKKPNVLENALQKMERYADNLEELVEERTAQLTLEKKKTDMLLCRMLPTLVAEKLKAGVTVDPESYAKVTVFFSNICGFNNIAAQSKPMQIVDLLNDVYTCFDEIIERYDVYKVETINDAYMVVSGLPKHNGDNHAFHIANLSLDMLTATSMFQIGHMPGKKVTVRIGINSGSCAAGVVGVAMPRYCLFGDTINVAARMESSCEPMKIHCSKWTYHLLNARDIYQFQCRGEIEIKGKGYMKTFYLIGTKKANGQRQVTYI</sequence>
<keyword evidence="6 16" id="KW-1133">Transmembrane helix</keyword>
<evidence type="ECO:0000256" key="3">
    <source>
        <dbReference type="ARBA" id="ARBA00022692"/>
    </source>
</evidence>
<dbReference type="SUPFAM" id="SSF56112">
    <property type="entry name" value="Protein kinase-like (PK-like)"/>
    <property type="match status" value="1"/>
</dbReference>